<keyword evidence="2" id="KW-1185">Reference proteome</keyword>
<dbReference type="EMBL" id="CYGY02000205">
    <property type="protein sequence ID" value="SIT52151.1"/>
    <property type="molecule type" value="Genomic_DNA"/>
</dbReference>
<comment type="caution">
    <text evidence="1">The sequence shown here is derived from an EMBL/GenBank/DDBJ whole genome shotgun (WGS) entry which is preliminary data.</text>
</comment>
<reference evidence="1" key="1">
    <citation type="submission" date="2016-12" db="EMBL/GenBank/DDBJ databases">
        <authorList>
            <person name="Moulin L."/>
        </authorList>
    </citation>
    <scope>NUCLEOTIDE SEQUENCE [LARGE SCALE GENOMIC DNA]</scope>
    <source>
        <strain evidence="1">STM 7183</strain>
    </source>
</reference>
<organism evidence="1 2">
    <name type="scientific">Paraburkholderia piptadeniae</name>
    <dbReference type="NCBI Taxonomy" id="1701573"/>
    <lineage>
        <taxon>Bacteria</taxon>
        <taxon>Pseudomonadati</taxon>
        <taxon>Pseudomonadota</taxon>
        <taxon>Betaproteobacteria</taxon>
        <taxon>Burkholderiales</taxon>
        <taxon>Burkholderiaceae</taxon>
        <taxon>Paraburkholderia</taxon>
    </lineage>
</organism>
<sequence>MCSLLKSTRTGGPECTGIKVRVVLREKTKVSKPMTEIVCSYRCYRGGRYDKDDTRPDLFQ</sequence>
<name>A0A1N7SXK4_9BURK</name>
<protein>
    <submittedName>
        <fullName evidence="1">Uncharacterized protein</fullName>
    </submittedName>
</protein>
<evidence type="ECO:0000313" key="1">
    <source>
        <dbReference type="EMBL" id="SIT52151.1"/>
    </source>
</evidence>
<accession>A0A1N7SXK4</accession>
<proteinExistence type="predicted"/>
<gene>
    <name evidence="1" type="ORF">BN2476_2050001</name>
</gene>
<evidence type="ECO:0000313" key="2">
    <source>
        <dbReference type="Proteomes" id="UP000195569"/>
    </source>
</evidence>
<dbReference type="AlphaFoldDB" id="A0A1N7SXK4"/>
<dbReference type="Proteomes" id="UP000195569">
    <property type="component" value="Unassembled WGS sequence"/>
</dbReference>